<evidence type="ECO:0000259" key="8">
    <source>
        <dbReference type="Pfam" id="PF23726"/>
    </source>
</evidence>
<dbReference type="Pfam" id="PF10433">
    <property type="entry name" value="Beta-prop_RSE1_1st"/>
    <property type="match status" value="1"/>
</dbReference>
<dbReference type="InterPro" id="IPR015943">
    <property type="entry name" value="WD40/YVTN_repeat-like_dom_sf"/>
</dbReference>
<evidence type="ECO:0000313" key="10">
    <source>
        <dbReference type="Proteomes" id="UP000007797"/>
    </source>
</evidence>
<evidence type="ECO:0000256" key="1">
    <source>
        <dbReference type="ARBA" id="ARBA00004123"/>
    </source>
</evidence>
<dbReference type="InterPro" id="IPR011047">
    <property type="entry name" value="Quinoprotein_ADH-like_sf"/>
</dbReference>
<proteinExistence type="inferred from homology"/>
<dbReference type="InterPro" id="IPR018846">
    <property type="entry name" value="Beta-prop_RSE1/DDB1/CPSF1_1st"/>
</dbReference>
<dbReference type="EMBL" id="GL883010">
    <property type="protein sequence ID" value="EGG20693.1"/>
    <property type="molecule type" value="Genomic_DNA"/>
</dbReference>
<feature type="domain" description="RSE1/DDB1/CPSF1 first beta-propeller" evidence="7">
    <location>
        <begin position="210"/>
        <end position="506"/>
    </location>
</feature>
<dbReference type="PANTHER" id="PTHR10644">
    <property type="entry name" value="DNA REPAIR/RNA PROCESSING CPSF FAMILY"/>
    <property type="match status" value="1"/>
</dbReference>
<comment type="similarity">
    <text evidence="2">Belongs to the DDB1 family.</text>
</comment>
<keyword evidence="4" id="KW-0539">Nucleus</keyword>
<dbReference type="Pfam" id="PF23726">
    <property type="entry name" value="Beta-prop_RSE1_2nd"/>
    <property type="match status" value="1"/>
</dbReference>
<feature type="domain" description="RSE1/DDB1/CPSF1 second beta-propeller" evidence="8">
    <location>
        <begin position="656"/>
        <end position="920"/>
    </location>
</feature>
<evidence type="ECO:0000256" key="2">
    <source>
        <dbReference type="ARBA" id="ARBA00007453"/>
    </source>
</evidence>
<dbReference type="InterPro" id="IPR050358">
    <property type="entry name" value="RSE1/DDB1/CFT1"/>
</dbReference>
<dbReference type="InterPro" id="IPR004871">
    <property type="entry name" value="RSE1/DDB1/CPSF1_C"/>
</dbReference>
<dbReference type="Pfam" id="PF03178">
    <property type="entry name" value="CPSF_A"/>
    <property type="match status" value="1"/>
</dbReference>
<dbReference type="InterPro" id="IPR058543">
    <property type="entry name" value="Beta-prop_RSE1/DDB1/CPSF1_2nd"/>
</dbReference>
<sequence length="1355" mass="152633">MSHNNNSSTSPMIGVGGVSMSPTPSTMTPPLPHPPTFYCKNVVQPSCILETLRGRFFKDSNNNCGDSILLVKETMIDVTRYNDTSNQNSFVVPSSQLSQQPLQQQPQEESETSQEDSSMYNDDISPLEPLYSIPLFSIVRQAVILSPISTNYINANTMAPTTATSTTETMSEADEQFYYGRRQDETQSNSSSSGGDSLSSRIKKLVKKEKYIDSDFRDRDILVVTSDSCYLSFMSWSNTLMQFISIQQYKISGANAKFDTKSLGSKIRISSCQRLIAVCAIKDNIMLLPVNTNRATRTTTTTIVSKRIDLKIKGPIICMGFLASSSPDNNNHHLIYLQVSTNTEIHMIEFNLYTNEYSIRKTHTLKDQQLVPYQFISIPNQPNLFFLVYDSSLILFNRDLHSCYKINFSTIYLDFDENVDRSKEMISSFCWTDDEKKRQILLLTSDQGSLYRIELDLKTLKSFTAQVITHDLNPIKSILLLPGDNRTFLVVGDLADSEIIRLDNEFKSVAKDRIGGFIQNNSPIIDFCIDQQIPPALLPPTSTSSANPLSFSQQQLLLQSSPTNSNNNLNSSNPLLASSDTNYSTTITDNNNNWLFNNQYPNHLQTKVFMICGGGPSFGGVRMLENCAAMDIILKIRCLATGIWSYSYQSDIITMVSLLSNETIIFQFYSNNDASDITSNCNFVTDQTTLYSGVMTNAKHYLQATPDRIRAVSCAFDTHVDWFPAPEYGSIVQCTNRESDIIVSLSRQNTLVHLEYINGQFIQKSIRLFDSDISTIHLPNSFVVSSFSRSTSQSQILSKYLFVGTYTNEIHILSMDDDKLLSTIYSYCQLQAIPHSIVVSPLGDINHNLKIIVGMRDGCLVKFEWNDITSNPFTQSIIFTSQLSKSHVEIIANEEKGALIITDRSYYVTGSKGHLSLATIPFNNASGGAIHSTNVGGHENLTGLYIASVDFSKNNITKIPSRDIKPLDQGPKKLLFIKEFHILVLIYDKHIFIRDSNYKILYQREHNMDKPLFLNYWNTKNLIIYGGESNQNSSTRNNRGIAYFLNIHLQEVDIGITEFKTLQQPIPINSIVPLSDGNIIVSTSNETTILDIANRTNTSLMNAIITTSSIQCISYQPITNRVLFGTLKDGMFLYNYNSSNNSLRKKIGQNMPLATAQCVFITDELFAGIDRFGNFLVLEYDELLDADVDRYEVRDPVSNYSIKEGCLGLQRMEQSNNILASGSSGGLYLFARLGKEEYQILETLQSILCQFDLTKSLTGNDHQCYRSEVSMVKNILDGDMLVQYLELQDTLQISIATIIIDELKQKQQLLNLFEMDQQPKQSDNNNIQQQQQQLQLEKQIVTIIINLLEKINNSL</sequence>
<dbReference type="RefSeq" id="XP_004358543.1">
    <property type="nucleotide sequence ID" value="XM_004358486.1"/>
</dbReference>
<evidence type="ECO:0000256" key="4">
    <source>
        <dbReference type="ARBA" id="ARBA00023242"/>
    </source>
</evidence>
<evidence type="ECO:0000256" key="5">
    <source>
        <dbReference type="SAM" id="MobiDB-lite"/>
    </source>
</evidence>
<dbReference type="KEGG" id="dfa:DFA_00554"/>
<accession>F4PSK1</accession>
<feature type="compositionally biased region" description="Low complexity" evidence="5">
    <location>
        <begin position="93"/>
        <end position="107"/>
    </location>
</feature>
<dbReference type="Proteomes" id="UP000007797">
    <property type="component" value="Unassembled WGS sequence"/>
</dbReference>
<evidence type="ECO:0000313" key="9">
    <source>
        <dbReference type="EMBL" id="EGG20693.1"/>
    </source>
</evidence>
<evidence type="ECO:0000259" key="6">
    <source>
        <dbReference type="Pfam" id="PF03178"/>
    </source>
</evidence>
<evidence type="ECO:0000259" key="7">
    <source>
        <dbReference type="Pfam" id="PF10433"/>
    </source>
</evidence>
<comment type="subcellular location">
    <subcellularLocation>
        <location evidence="1">Nucleus</location>
    </subcellularLocation>
</comment>
<dbReference type="OrthoDB" id="20774at2759"/>
<reference evidence="10" key="1">
    <citation type="journal article" date="2011" name="Genome Res.">
        <title>Phylogeny-wide analysis of social amoeba genomes highlights ancient origins for complex intercellular communication.</title>
        <authorList>
            <person name="Heidel A.J."/>
            <person name="Lawal H.M."/>
            <person name="Felder M."/>
            <person name="Schilde C."/>
            <person name="Helps N.R."/>
            <person name="Tunggal B."/>
            <person name="Rivero F."/>
            <person name="John U."/>
            <person name="Schleicher M."/>
            <person name="Eichinger L."/>
            <person name="Platzer M."/>
            <person name="Noegel A.A."/>
            <person name="Schaap P."/>
            <person name="Gloeckner G."/>
        </authorList>
    </citation>
    <scope>NUCLEOTIDE SEQUENCE [LARGE SCALE GENOMIC DNA]</scope>
    <source>
        <strain evidence="10">SH3</strain>
    </source>
</reference>
<dbReference type="GO" id="GO:0003676">
    <property type="term" value="F:nucleic acid binding"/>
    <property type="evidence" value="ECO:0007669"/>
    <property type="project" value="InterPro"/>
</dbReference>
<feature type="domain" description="RSE1/DDB1/CPSF1 C-terminal" evidence="6">
    <location>
        <begin position="1055"/>
        <end position="1285"/>
    </location>
</feature>
<evidence type="ECO:0000256" key="3">
    <source>
        <dbReference type="ARBA" id="ARBA00014577"/>
    </source>
</evidence>
<dbReference type="GO" id="GO:0005634">
    <property type="term" value="C:nucleus"/>
    <property type="evidence" value="ECO:0007669"/>
    <property type="project" value="UniProtKB-SubCell"/>
</dbReference>
<keyword evidence="10" id="KW-1185">Reference proteome</keyword>
<dbReference type="Gene3D" id="2.130.10.10">
    <property type="entry name" value="YVTN repeat-like/Quinoprotein amine dehydrogenase"/>
    <property type="match status" value="3"/>
</dbReference>
<dbReference type="SUPFAM" id="SSF50998">
    <property type="entry name" value="Quinoprotein alcohol dehydrogenase-like"/>
    <property type="match status" value="1"/>
</dbReference>
<organism evidence="9 10">
    <name type="scientific">Cavenderia fasciculata</name>
    <name type="common">Slime mold</name>
    <name type="synonym">Dictyostelium fasciculatum</name>
    <dbReference type="NCBI Taxonomy" id="261658"/>
    <lineage>
        <taxon>Eukaryota</taxon>
        <taxon>Amoebozoa</taxon>
        <taxon>Evosea</taxon>
        <taxon>Eumycetozoa</taxon>
        <taxon>Dictyostelia</taxon>
        <taxon>Acytosteliales</taxon>
        <taxon>Cavenderiaceae</taxon>
        <taxon>Cavenderia</taxon>
    </lineage>
</organism>
<feature type="compositionally biased region" description="Polar residues" evidence="5">
    <location>
        <begin position="1"/>
        <end position="11"/>
    </location>
</feature>
<feature type="region of interest" description="Disordered" evidence="5">
    <location>
        <begin position="87"/>
        <end position="123"/>
    </location>
</feature>
<gene>
    <name evidence="9" type="ORF">DFA_00554</name>
</gene>
<dbReference type="STRING" id="1054147.F4PSK1"/>
<dbReference type="GeneID" id="14873766"/>
<protein>
    <recommendedName>
        <fullName evidence="3">DNA damage-binding protein 1</fullName>
    </recommendedName>
</protein>
<name>F4PSK1_CACFS</name>
<dbReference type="OMA" id="PGYSFKY"/>
<dbReference type="SUPFAM" id="SSF101898">
    <property type="entry name" value="NHL repeat"/>
    <property type="match status" value="1"/>
</dbReference>
<feature type="region of interest" description="Disordered" evidence="5">
    <location>
        <begin position="1"/>
        <end position="29"/>
    </location>
</feature>